<evidence type="ECO:0000259" key="1">
    <source>
        <dbReference type="Pfam" id="PF08448"/>
    </source>
</evidence>
<evidence type="ECO:0000313" key="2">
    <source>
        <dbReference type="EMBL" id="EIM24417.1"/>
    </source>
</evidence>
<organism evidence="2 3">
    <name type="scientific">Microvirga lotononidis</name>
    <dbReference type="NCBI Taxonomy" id="864069"/>
    <lineage>
        <taxon>Bacteria</taxon>
        <taxon>Pseudomonadati</taxon>
        <taxon>Pseudomonadota</taxon>
        <taxon>Alphaproteobacteria</taxon>
        <taxon>Hyphomicrobiales</taxon>
        <taxon>Methylobacteriaceae</taxon>
        <taxon>Microvirga</taxon>
    </lineage>
</organism>
<protein>
    <submittedName>
        <fullName evidence="2">PAS domain-containing protein</fullName>
    </submittedName>
</protein>
<name>I4YKC5_9HYPH</name>
<proteinExistence type="predicted"/>
<dbReference type="Pfam" id="PF08448">
    <property type="entry name" value="PAS_4"/>
    <property type="match status" value="1"/>
</dbReference>
<dbReference type="HOGENOM" id="CLU_1968014_0_0_5"/>
<dbReference type="Gene3D" id="3.30.450.20">
    <property type="entry name" value="PAS domain"/>
    <property type="match status" value="1"/>
</dbReference>
<feature type="domain" description="PAS fold-4" evidence="1">
    <location>
        <begin position="13"/>
        <end position="123"/>
    </location>
</feature>
<keyword evidence="3" id="KW-1185">Reference proteome</keyword>
<dbReference type="STRING" id="864069.MicloDRAFT_00069360"/>
<evidence type="ECO:0000313" key="3">
    <source>
        <dbReference type="Proteomes" id="UP000003947"/>
    </source>
</evidence>
<dbReference type="AlphaFoldDB" id="I4YKC5"/>
<sequence length="127" mass="14115">MNSPDVSALEITSSQACRVALRGPELIIEAANKAFVRSAGRDGFLGLPGWEAFPELRGQGYLELLDQVYRTKKPFVGLKMPILFQPSKGAPMEEHVTDFIYRPIEDGSGHVTGVFIESYDRTEWARA</sequence>
<dbReference type="EMBL" id="JH660648">
    <property type="protein sequence ID" value="EIM24417.1"/>
    <property type="molecule type" value="Genomic_DNA"/>
</dbReference>
<dbReference type="PATRIC" id="fig|864069.3.peg.7413"/>
<reference evidence="2 3" key="1">
    <citation type="submission" date="2012-02" db="EMBL/GenBank/DDBJ databases">
        <title>Improved High-Quality Draft sequence of Microvirga sp. WSM3557.</title>
        <authorList>
            <consortium name="US DOE Joint Genome Institute"/>
            <person name="Lucas S."/>
            <person name="Han J."/>
            <person name="Lapidus A."/>
            <person name="Cheng J.-F."/>
            <person name="Goodwin L."/>
            <person name="Pitluck S."/>
            <person name="Peters L."/>
            <person name="Zhang X."/>
            <person name="Detter J.C."/>
            <person name="Han C."/>
            <person name="Tapia R."/>
            <person name="Land M."/>
            <person name="Hauser L."/>
            <person name="Kyrpides N."/>
            <person name="Ivanova N."/>
            <person name="Pagani I."/>
            <person name="Brau L."/>
            <person name="Yates R."/>
            <person name="O'Hara G."/>
            <person name="Rui T."/>
            <person name="Howieson J."/>
            <person name="Reeve W."/>
            <person name="Woyke T."/>
        </authorList>
    </citation>
    <scope>NUCLEOTIDE SEQUENCE [LARGE SCALE GENOMIC DNA]</scope>
    <source>
        <strain evidence="2 3">WSM3557</strain>
    </source>
</reference>
<dbReference type="eggNOG" id="COG4251">
    <property type="taxonomic scope" value="Bacteria"/>
</dbReference>
<dbReference type="Proteomes" id="UP000003947">
    <property type="component" value="Unassembled WGS sequence"/>
</dbReference>
<gene>
    <name evidence="2" type="ORF">MicloDRAFT_00069360</name>
</gene>
<accession>I4YKC5</accession>
<dbReference type="InterPro" id="IPR013656">
    <property type="entry name" value="PAS_4"/>
</dbReference>